<dbReference type="EMBL" id="QJSX01000001">
    <property type="protein sequence ID" value="PYE56618.1"/>
    <property type="molecule type" value="Genomic_DNA"/>
</dbReference>
<dbReference type="AlphaFoldDB" id="A0A318SC79"/>
<feature type="domain" description="M23ase beta-sheet core" evidence="2">
    <location>
        <begin position="244"/>
        <end position="322"/>
    </location>
</feature>
<dbReference type="Pfam" id="PF01551">
    <property type="entry name" value="Peptidase_M23"/>
    <property type="match status" value="1"/>
</dbReference>
<dbReference type="CDD" id="cd12797">
    <property type="entry name" value="M23_peptidase"/>
    <property type="match status" value="1"/>
</dbReference>
<keyword evidence="4" id="KW-1185">Reference proteome</keyword>
<feature type="signal peptide" evidence="1">
    <location>
        <begin position="1"/>
        <end position="23"/>
    </location>
</feature>
<dbReference type="InterPro" id="IPR050570">
    <property type="entry name" value="Cell_wall_metabolism_enzyme"/>
</dbReference>
<dbReference type="InterPro" id="IPR016047">
    <property type="entry name" value="M23ase_b-sheet_dom"/>
</dbReference>
<evidence type="ECO:0000313" key="3">
    <source>
        <dbReference type="EMBL" id="PYE56618.1"/>
    </source>
</evidence>
<comment type="caution">
    <text evidence="3">The sequence shown here is derived from an EMBL/GenBank/DDBJ whole genome shotgun (WGS) entry which is preliminary data.</text>
</comment>
<organism evidence="3 4">
    <name type="scientific">Deinococcus yavapaiensis KR-236</name>
    <dbReference type="NCBI Taxonomy" id="694435"/>
    <lineage>
        <taxon>Bacteria</taxon>
        <taxon>Thermotogati</taxon>
        <taxon>Deinococcota</taxon>
        <taxon>Deinococci</taxon>
        <taxon>Deinococcales</taxon>
        <taxon>Deinococcaceae</taxon>
        <taxon>Deinococcus</taxon>
    </lineage>
</organism>
<dbReference type="InterPro" id="IPR011055">
    <property type="entry name" value="Dup_hybrid_motif"/>
</dbReference>
<evidence type="ECO:0000259" key="2">
    <source>
        <dbReference type="Pfam" id="PF01551"/>
    </source>
</evidence>
<name>A0A318SC79_9DEIO</name>
<evidence type="ECO:0000313" key="4">
    <source>
        <dbReference type="Proteomes" id="UP000248326"/>
    </source>
</evidence>
<dbReference type="PROSITE" id="PS51257">
    <property type="entry name" value="PROKAR_LIPOPROTEIN"/>
    <property type="match status" value="1"/>
</dbReference>
<proteinExistence type="predicted"/>
<evidence type="ECO:0000256" key="1">
    <source>
        <dbReference type="SAM" id="SignalP"/>
    </source>
</evidence>
<dbReference type="SUPFAM" id="SSF101898">
    <property type="entry name" value="NHL repeat"/>
    <property type="match status" value="1"/>
</dbReference>
<dbReference type="PANTHER" id="PTHR21666">
    <property type="entry name" value="PEPTIDASE-RELATED"/>
    <property type="match status" value="1"/>
</dbReference>
<keyword evidence="1" id="KW-0732">Signal</keyword>
<dbReference type="Proteomes" id="UP000248326">
    <property type="component" value="Unassembled WGS sequence"/>
</dbReference>
<dbReference type="GO" id="GO:0004222">
    <property type="term" value="F:metalloendopeptidase activity"/>
    <property type="evidence" value="ECO:0007669"/>
    <property type="project" value="TreeGrafter"/>
</dbReference>
<protein>
    <submittedName>
        <fullName evidence="3">Peptidase M23-like protein</fullName>
    </submittedName>
</protein>
<dbReference type="PANTHER" id="PTHR21666:SF270">
    <property type="entry name" value="MUREIN HYDROLASE ACTIVATOR ENVC"/>
    <property type="match status" value="1"/>
</dbReference>
<dbReference type="SUPFAM" id="SSF51261">
    <property type="entry name" value="Duplicated hybrid motif"/>
    <property type="match status" value="1"/>
</dbReference>
<accession>A0A318SC79</accession>
<sequence length="372" mass="39346">MRYQGLIVLTLSALLGACGTAPGFPRFHAPTGLTFDRRDDAVLFTASDAANALDFRLWLTRDGTTKRVPLKLTADELVLGAAFEDAETAIVAIRSGNEDRIARLNLTTGEATTLTSGEKAGFGLLELDSLTVTDDRASFLASYEGSEPEADGHGDVRQTVFALDLTSGEVERLDLASQAAKDFEAKRVSNAKNAFRTRAVAPGVAWLAFPKKLASRPVYGSPYHTGNDLYAVDLNRGAGDDDLGDGVIAAAPGQVVFSGWNSQGYGNLVIVRHANGLQTYYAHLSKTAVTTGANVYAGQWIGNVGNTGQQNMAAHLHFMVRDPSLPSGYQSVKAATTSNPTIAFGPSVSGSASTCPVSDLIGDVTYEYRVGC</sequence>
<dbReference type="OrthoDB" id="9795421at2"/>
<gene>
    <name evidence="3" type="ORF">DES52_101423</name>
</gene>
<feature type="chain" id="PRO_5016285337" evidence="1">
    <location>
        <begin position="24"/>
        <end position="372"/>
    </location>
</feature>
<dbReference type="RefSeq" id="WP_110885083.1">
    <property type="nucleotide sequence ID" value="NZ_QJSX01000001.1"/>
</dbReference>
<reference evidence="3 4" key="1">
    <citation type="submission" date="2018-06" db="EMBL/GenBank/DDBJ databases">
        <title>Genomic Encyclopedia of Type Strains, Phase IV (KMG-IV): sequencing the most valuable type-strain genomes for metagenomic binning, comparative biology and taxonomic classification.</title>
        <authorList>
            <person name="Goeker M."/>
        </authorList>
    </citation>
    <scope>NUCLEOTIDE SEQUENCE [LARGE SCALE GENOMIC DNA]</scope>
    <source>
        <strain evidence="3 4">DSM 18048</strain>
    </source>
</reference>
<dbReference type="Gene3D" id="2.70.70.10">
    <property type="entry name" value="Glucose Permease (Domain IIA)"/>
    <property type="match status" value="1"/>
</dbReference>